<feature type="domain" description="Thioesterase" evidence="2">
    <location>
        <begin position="51"/>
        <end position="127"/>
    </location>
</feature>
<sequence length="139" mass="15341">MIPIDITPEQLQIGSKNTMVDHLGIEFLEVSPKLIKAKMPVDSRTVQPFRILHGGASVALAETLGSIAAQMNIDQKNFMVVGLDINANHIRSVREGFVYGVTKPIHIGRSTHVWEINITNEEDKLVCVSRLTVSVIAKK</sequence>
<evidence type="ECO:0000256" key="1">
    <source>
        <dbReference type="ARBA" id="ARBA00022801"/>
    </source>
</evidence>
<dbReference type="InterPro" id="IPR029069">
    <property type="entry name" value="HotDog_dom_sf"/>
</dbReference>
<dbReference type="InterPro" id="IPR006683">
    <property type="entry name" value="Thioestr_dom"/>
</dbReference>
<dbReference type="SUPFAM" id="SSF54637">
    <property type="entry name" value="Thioesterase/thiol ester dehydrase-isomerase"/>
    <property type="match status" value="1"/>
</dbReference>
<proteinExistence type="predicted"/>
<organism evidence="3">
    <name type="scientific">hydrothermal vent metagenome</name>
    <dbReference type="NCBI Taxonomy" id="652676"/>
    <lineage>
        <taxon>unclassified sequences</taxon>
        <taxon>metagenomes</taxon>
        <taxon>ecological metagenomes</taxon>
    </lineage>
</organism>
<protein>
    <submittedName>
        <fullName evidence="3">1,4-dihydroxy-2-naphthoyl-CoA hydrolase in menaquinone biosynthesis</fullName>
        <ecNumber evidence="3">3.1.2.28</ecNumber>
    </submittedName>
</protein>
<reference evidence="3" key="1">
    <citation type="submission" date="2018-06" db="EMBL/GenBank/DDBJ databases">
        <authorList>
            <person name="Zhirakovskaya E."/>
        </authorList>
    </citation>
    <scope>NUCLEOTIDE SEQUENCE</scope>
</reference>
<dbReference type="Gene3D" id="3.10.129.10">
    <property type="entry name" value="Hotdog Thioesterase"/>
    <property type="match status" value="1"/>
</dbReference>
<dbReference type="EMBL" id="UOES01000520">
    <property type="protein sequence ID" value="VAW29118.1"/>
    <property type="molecule type" value="Genomic_DNA"/>
</dbReference>
<keyword evidence="1 3" id="KW-0378">Hydrolase</keyword>
<accession>A0A3B0UEW5</accession>
<dbReference type="EC" id="3.1.2.28" evidence="3"/>
<dbReference type="PANTHER" id="PTHR43240">
    <property type="entry name" value="1,4-DIHYDROXY-2-NAPHTHOYL-COA THIOESTERASE 1"/>
    <property type="match status" value="1"/>
</dbReference>
<dbReference type="PANTHER" id="PTHR43240:SF5">
    <property type="entry name" value="1,4-DIHYDROXY-2-NAPHTHOYL-COA THIOESTERASE 1"/>
    <property type="match status" value="1"/>
</dbReference>
<dbReference type="InterPro" id="IPR003736">
    <property type="entry name" value="PAAI_dom"/>
</dbReference>
<dbReference type="GO" id="GO:0061522">
    <property type="term" value="F:1,4-dihydroxy-2-naphthoyl-CoA thioesterase activity"/>
    <property type="evidence" value="ECO:0007669"/>
    <property type="project" value="UniProtKB-EC"/>
</dbReference>
<dbReference type="AlphaFoldDB" id="A0A3B0UEW5"/>
<evidence type="ECO:0000259" key="2">
    <source>
        <dbReference type="Pfam" id="PF03061"/>
    </source>
</evidence>
<dbReference type="GO" id="GO:0005829">
    <property type="term" value="C:cytosol"/>
    <property type="evidence" value="ECO:0007669"/>
    <property type="project" value="TreeGrafter"/>
</dbReference>
<gene>
    <name evidence="3" type="ORF">MNBD_BACTEROID06-1820</name>
</gene>
<dbReference type="CDD" id="cd03443">
    <property type="entry name" value="PaaI_thioesterase"/>
    <property type="match status" value="1"/>
</dbReference>
<dbReference type="NCBIfam" id="TIGR00369">
    <property type="entry name" value="unchar_dom_1"/>
    <property type="match status" value="1"/>
</dbReference>
<evidence type="ECO:0000313" key="3">
    <source>
        <dbReference type="EMBL" id="VAW29118.1"/>
    </source>
</evidence>
<name>A0A3B0UEW5_9ZZZZ</name>
<dbReference type="Pfam" id="PF03061">
    <property type="entry name" value="4HBT"/>
    <property type="match status" value="1"/>
</dbReference>